<dbReference type="Proteomes" id="UP000401273">
    <property type="component" value="Unassembled WGS sequence"/>
</dbReference>
<evidence type="ECO:0000313" key="3">
    <source>
        <dbReference type="EMBL" id="EAE2899430.1"/>
    </source>
</evidence>
<comment type="caution">
    <text evidence="3">The sequence shown here is derived from an EMBL/GenBank/DDBJ whole genome shotgun (WGS) entry which is preliminary data.</text>
</comment>
<dbReference type="InterPro" id="IPR037401">
    <property type="entry name" value="SnoaL-like"/>
</dbReference>
<sequence>MLKKDVAVSLSIGKFDEAHSYLSEDVKWNIVNDRVLNGFDKVEEYFKPISKYFDSVTTNFSVDEVIETEEKVVIVGTAVFYKNDEKINIIEACDVYFFDGNKVVELKSYCIPLDKEKWEDF</sequence>
<dbReference type="EMBL" id="AAARLF010000051">
    <property type="protein sequence ID" value="EAE2899430.1"/>
    <property type="molecule type" value="Genomic_DNA"/>
</dbReference>
<organism evidence="3 4">
    <name type="scientific">Listeria monocytogenes</name>
    <dbReference type="NCBI Taxonomy" id="1639"/>
    <lineage>
        <taxon>Bacteria</taxon>
        <taxon>Bacillati</taxon>
        <taxon>Bacillota</taxon>
        <taxon>Bacilli</taxon>
        <taxon>Bacillales</taxon>
        <taxon>Listeriaceae</taxon>
        <taxon>Listeria</taxon>
    </lineage>
</organism>
<evidence type="ECO:0000313" key="4">
    <source>
        <dbReference type="Proteomes" id="UP000401273"/>
    </source>
</evidence>
<dbReference type="EMBL" id="AAARLF010000011">
    <property type="protein sequence ID" value="EAE2899008.1"/>
    <property type="molecule type" value="Genomic_DNA"/>
</dbReference>
<evidence type="ECO:0000259" key="1">
    <source>
        <dbReference type="Pfam" id="PF12680"/>
    </source>
</evidence>
<dbReference type="Pfam" id="PF12680">
    <property type="entry name" value="SnoaL_2"/>
    <property type="match status" value="1"/>
</dbReference>
<dbReference type="RefSeq" id="WP_070778452.1">
    <property type="nucleotide sequence ID" value="NZ_MJOR01000001.1"/>
</dbReference>
<accession>A0A6Z1BR79</accession>
<reference evidence="3 4" key="1">
    <citation type="submission" date="2019-03" db="EMBL/GenBank/DDBJ databases">
        <authorList>
            <person name="Ashton P.M."/>
            <person name="Dallman T."/>
            <person name="Nair S."/>
            <person name="De Pinna E."/>
            <person name="Peters T."/>
            <person name="Grant K."/>
        </authorList>
    </citation>
    <scope>NUCLEOTIDE SEQUENCE [LARGE SCALE GENOMIC DNA]</scope>
    <source>
        <strain evidence="3">RL15000271</strain>
    </source>
</reference>
<evidence type="ECO:0000313" key="2">
    <source>
        <dbReference type="EMBL" id="EAE2899008.1"/>
    </source>
</evidence>
<name>A0A6Z1BR79_LISMN</name>
<protein>
    <recommendedName>
        <fullName evidence="1">SnoaL-like domain-containing protein</fullName>
    </recommendedName>
</protein>
<dbReference type="SUPFAM" id="SSF54427">
    <property type="entry name" value="NTF2-like"/>
    <property type="match status" value="1"/>
</dbReference>
<proteinExistence type="predicted"/>
<feature type="domain" description="SnoaL-like" evidence="1">
    <location>
        <begin position="13"/>
        <end position="105"/>
    </location>
</feature>
<dbReference type="AlphaFoldDB" id="A0A6Z1BR79"/>
<dbReference type="InterPro" id="IPR032710">
    <property type="entry name" value="NTF2-like_dom_sf"/>
</dbReference>
<gene>
    <name evidence="2" type="ORF">E1W43_13780</name>
    <name evidence="3" type="ORF">E1W43_16070</name>
</gene>
<dbReference type="Gene3D" id="3.10.450.50">
    <property type="match status" value="1"/>
</dbReference>